<sequence length="123" mass="14040">MEPIVDEFDKVFDVLCSLCSVEVLVLNEATIKAAYREEPMQAQLDEIWYLQMNIGRFTDELVPAVVSLLRGTPNLCTLYMRYKPTSHDSNSNTSGFDMEHWKMQNLDFISQVEDVTIELSAGV</sequence>
<gene>
    <name evidence="1" type="ORF">M0R45_029812</name>
</gene>
<protein>
    <submittedName>
        <fullName evidence="1">Uncharacterized protein</fullName>
    </submittedName>
</protein>
<comment type="caution">
    <text evidence="1">The sequence shown here is derived from an EMBL/GenBank/DDBJ whole genome shotgun (WGS) entry which is preliminary data.</text>
</comment>
<accession>A0AAW1WBB0</accession>
<evidence type="ECO:0000313" key="2">
    <source>
        <dbReference type="Proteomes" id="UP001457282"/>
    </source>
</evidence>
<organism evidence="1 2">
    <name type="scientific">Rubus argutus</name>
    <name type="common">Southern blackberry</name>
    <dbReference type="NCBI Taxonomy" id="59490"/>
    <lineage>
        <taxon>Eukaryota</taxon>
        <taxon>Viridiplantae</taxon>
        <taxon>Streptophyta</taxon>
        <taxon>Embryophyta</taxon>
        <taxon>Tracheophyta</taxon>
        <taxon>Spermatophyta</taxon>
        <taxon>Magnoliopsida</taxon>
        <taxon>eudicotyledons</taxon>
        <taxon>Gunneridae</taxon>
        <taxon>Pentapetalae</taxon>
        <taxon>rosids</taxon>
        <taxon>fabids</taxon>
        <taxon>Rosales</taxon>
        <taxon>Rosaceae</taxon>
        <taxon>Rosoideae</taxon>
        <taxon>Rosoideae incertae sedis</taxon>
        <taxon>Rubus</taxon>
    </lineage>
</organism>
<evidence type="ECO:0000313" key="1">
    <source>
        <dbReference type="EMBL" id="KAK9921295.1"/>
    </source>
</evidence>
<keyword evidence="2" id="KW-1185">Reference proteome</keyword>
<name>A0AAW1WBB0_RUBAR</name>
<proteinExistence type="predicted"/>
<dbReference type="AlphaFoldDB" id="A0AAW1WBB0"/>
<dbReference type="Proteomes" id="UP001457282">
    <property type="component" value="Unassembled WGS sequence"/>
</dbReference>
<reference evidence="1 2" key="1">
    <citation type="journal article" date="2023" name="G3 (Bethesda)">
        <title>A chromosome-length genome assembly and annotation of blackberry (Rubus argutus, cv. 'Hillquist').</title>
        <authorList>
            <person name="Bruna T."/>
            <person name="Aryal R."/>
            <person name="Dudchenko O."/>
            <person name="Sargent D.J."/>
            <person name="Mead D."/>
            <person name="Buti M."/>
            <person name="Cavallini A."/>
            <person name="Hytonen T."/>
            <person name="Andres J."/>
            <person name="Pham M."/>
            <person name="Weisz D."/>
            <person name="Mascagni F."/>
            <person name="Usai G."/>
            <person name="Natali L."/>
            <person name="Bassil N."/>
            <person name="Fernandez G.E."/>
            <person name="Lomsadze A."/>
            <person name="Armour M."/>
            <person name="Olukolu B."/>
            <person name="Poorten T."/>
            <person name="Britton C."/>
            <person name="Davik J."/>
            <person name="Ashrafi H."/>
            <person name="Aiden E.L."/>
            <person name="Borodovsky M."/>
            <person name="Worthington M."/>
        </authorList>
    </citation>
    <scope>NUCLEOTIDE SEQUENCE [LARGE SCALE GENOMIC DNA]</scope>
    <source>
        <strain evidence="1">PI 553951</strain>
    </source>
</reference>
<dbReference type="EMBL" id="JBEDUW010000006">
    <property type="protein sequence ID" value="KAK9921295.1"/>
    <property type="molecule type" value="Genomic_DNA"/>
</dbReference>